<dbReference type="Pfam" id="PF00560">
    <property type="entry name" value="LRR_1"/>
    <property type="match status" value="1"/>
</dbReference>
<evidence type="ECO:0000256" key="15">
    <source>
        <dbReference type="ARBA" id="ARBA00023136"/>
    </source>
</evidence>
<evidence type="ECO:0000256" key="17">
    <source>
        <dbReference type="ARBA" id="ARBA00023180"/>
    </source>
</evidence>
<evidence type="ECO:0000256" key="18">
    <source>
        <dbReference type="ARBA" id="ARBA00047899"/>
    </source>
</evidence>
<accession>A0A059AG99</accession>
<dbReference type="EMBL" id="KK198762">
    <property type="protein sequence ID" value="KCW52400.1"/>
    <property type="molecule type" value="Genomic_DNA"/>
</dbReference>
<keyword evidence="17" id="KW-0325">Glycoprotein</keyword>
<evidence type="ECO:0000256" key="3">
    <source>
        <dbReference type="ARBA" id="ARBA00022475"/>
    </source>
</evidence>
<dbReference type="InterPro" id="IPR003591">
    <property type="entry name" value="Leu-rich_rpt_typical-subtyp"/>
</dbReference>
<dbReference type="Gene3D" id="3.30.200.20">
    <property type="entry name" value="Phosphorylase Kinase, domain 1"/>
    <property type="match status" value="1"/>
</dbReference>
<dbReference type="InParanoid" id="A0A059AG99"/>
<evidence type="ECO:0000256" key="4">
    <source>
        <dbReference type="ARBA" id="ARBA00022527"/>
    </source>
</evidence>
<comment type="catalytic activity">
    <reaction evidence="19">
        <text>L-seryl-[protein] + ATP = O-phospho-L-seryl-[protein] + ADP + H(+)</text>
        <dbReference type="Rhea" id="RHEA:17989"/>
        <dbReference type="Rhea" id="RHEA-COMP:9863"/>
        <dbReference type="Rhea" id="RHEA-COMP:11604"/>
        <dbReference type="ChEBI" id="CHEBI:15378"/>
        <dbReference type="ChEBI" id="CHEBI:29999"/>
        <dbReference type="ChEBI" id="CHEBI:30616"/>
        <dbReference type="ChEBI" id="CHEBI:83421"/>
        <dbReference type="ChEBI" id="CHEBI:456216"/>
        <dbReference type="EC" id="2.7.11.1"/>
    </reaction>
</comment>
<feature type="binding site" evidence="20">
    <location>
        <position position="605"/>
    </location>
    <ligand>
        <name>ATP</name>
        <dbReference type="ChEBI" id="CHEBI:30616"/>
    </ligand>
</feature>
<keyword evidence="9" id="KW-0732">Signal</keyword>
<dbReference type="Gramene" id="KCW52400">
    <property type="protein sequence ID" value="KCW52400"/>
    <property type="gene ID" value="EUGRSUZ_J01806"/>
</dbReference>
<evidence type="ECO:0000313" key="23">
    <source>
        <dbReference type="EMBL" id="KCW52400.1"/>
    </source>
</evidence>
<evidence type="ECO:0000256" key="12">
    <source>
        <dbReference type="ARBA" id="ARBA00022777"/>
    </source>
</evidence>
<evidence type="ECO:0000256" key="20">
    <source>
        <dbReference type="PROSITE-ProRule" id="PRU10141"/>
    </source>
</evidence>
<keyword evidence="14 21" id="KW-1133">Transmembrane helix</keyword>
<evidence type="ECO:0000256" key="16">
    <source>
        <dbReference type="ARBA" id="ARBA00023170"/>
    </source>
</evidence>
<dbReference type="GO" id="GO:0004674">
    <property type="term" value="F:protein serine/threonine kinase activity"/>
    <property type="evidence" value="ECO:0007669"/>
    <property type="project" value="UniProtKB-KW"/>
</dbReference>
<evidence type="ECO:0000256" key="14">
    <source>
        <dbReference type="ARBA" id="ARBA00022989"/>
    </source>
</evidence>
<evidence type="ECO:0000256" key="9">
    <source>
        <dbReference type="ARBA" id="ARBA00022729"/>
    </source>
</evidence>
<evidence type="ECO:0000256" key="19">
    <source>
        <dbReference type="ARBA" id="ARBA00048679"/>
    </source>
</evidence>
<organism evidence="23">
    <name type="scientific">Eucalyptus grandis</name>
    <name type="common">Flooded gum</name>
    <dbReference type="NCBI Taxonomy" id="71139"/>
    <lineage>
        <taxon>Eukaryota</taxon>
        <taxon>Viridiplantae</taxon>
        <taxon>Streptophyta</taxon>
        <taxon>Embryophyta</taxon>
        <taxon>Tracheophyta</taxon>
        <taxon>Spermatophyta</taxon>
        <taxon>Magnoliopsida</taxon>
        <taxon>eudicotyledons</taxon>
        <taxon>Gunneridae</taxon>
        <taxon>Pentapetalae</taxon>
        <taxon>rosids</taxon>
        <taxon>malvids</taxon>
        <taxon>Myrtales</taxon>
        <taxon>Myrtaceae</taxon>
        <taxon>Myrtoideae</taxon>
        <taxon>Eucalypteae</taxon>
        <taxon>Eucalyptus</taxon>
    </lineage>
</organism>
<dbReference type="FunFam" id="3.80.10.10:FF:000317">
    <property type="entry name" value="Inactive leucine-rich repeat receptor-like protein kinase"/>
    <property type="match status" value="1"/>
</dbReference>
<dbReference type="PROSITE" id="PS50011">
    <property type="entry name" value="PROTEIN_KINASE_DOM"/>
    <property type="match status" value="1"/>
</dbReference>
<dbReference type="Gene3D" id="3.80.10.10">
    <property type="entry name" value="Ribonuclease Inhibitor"/>
    <property type="match status" value="2"/>
</dbReference>
<keyword evidence="16" id="KW-0675">Receptor</keyword>
<dbReference type="PANTHER" id="PTHR27008">
    <property type="entry name" value="OS04G0122200 PROTEIN"/>
    <property type="match status" value="1"/>
</dbReference>
<dbReference type="EC" id="2.7.11.1" evidence="2"/>
<feature type="domain" description="Protein kinase" evidence="22">
    <location>
        <begin position="576"/>
        <end position="844"/>
    </location>
</feature>
<dbReference type="PANTHER" id="PTHR27008:SF610">
    <property type="entry name" value="SERINE-THREONINE_TYROSINE-PROTEIN KINASE CATALYTIC DOMAIN-CONTAINING PROTEIN"/>
    <property type="match status" value="1"/>
</dbReference>
<dbReference type="Gene3D" id="1.10.510.10">
    <property type="entry name" value="Transferase(Phosphotransferase) domain 1"/>
    <property type="match status" value="1"/>
</dbReference>
<dbReference type="InterPro" id="IPR011009">
    <property type="entry name" value="Kinase-like_dom_sf"/>
</dbReference>
<evidence type="ECO:0000256" key="21">
    <source>
        <dbReference type="SAM" id="Phobius"/>
    </source>
</evidence>
<evidence type="ECO:0000256" key="8">
    <source>
        <dbReference type="ARBA" id="ARBA00022692"/>
    </source>
</evidence>
<keyword evidence="12" id="KW-0418">Kinase</keyword>
<dbReference type="FunFam" id="1.10.510.10:FF:000358">
    <property type="entry name" value="Putative leucine-rich repeat receptor-like serine/threonine-protein kinase"/>
    <property type="match status" value="1"/>
</dbReference>
<sequence>ITQLILRSMKLVGSLSPFIGNMSFLQKLDIQNNSFVGEIPPEIGKLYRLKYLDLSNNSFSGQIPANISGCINLEALRLVKNMLVGEVLIAIASMSKLTKVLISLNNLSGNFPEFFGNLTSLVFIIAGHNNFVGRFPQNQLEGSLPLDLGVTLPNLIELNVADNQFIGPIPAAISNATNLMDLSITINKFSGNVPTVEKLNQLQWIVASYNQLGSDAPCDLKFLDSINSTSLQVLDISDNNFSGILPESIGNLSSQINRMTIENNRLSGNIPSSIGNLQGLELLSMGNNKFTGNIPDTIANLIELKYFSADMNKLTGNIPSSIGNLTELMELILNGNNLQGRIPPSIGRCQKLVGLDLSQNTLIGILPSQIFTISSLSIYLDLSENQLSGSLLEEIGTLKNLGALGIFGNKLSGEIPSSLDNNLFEGHISSFLSSLNGLQFLDLSSNNFSGPVPTFLEHFQLQYLNLSFNNFEGEVPSKGVFLNTSATSLEGNNKLCGGMPILDLPSCSTSIGKRGSSTYIIIAVTCGIVAALILLSLLMTFYWLRRKNSKASLETPSIVGFQQVSYKDIVKATDGFNSSNLIGVGGFGSVYKGTLGDDNKIVAFKVFDLKQRGASKSFMAECEVLKNIRHRNLVKILTACSSVDFRGNEFKALIYEFMENGSLEEWLHPYLAPNGTQTQILSFVHRLNIAFDIACAVDYLHHQGQNEVIHCDLKPSNILLDAQTNGHVGNFGLARIFPNAIGDLLASQTSSIGLKGTIGYAPPEYGMGSEVSKDGDVYSYGVLLLEIFTGKRPTHNEFKDALNLHDYCAAVLPERVADIVDQQLLFCEIEESSIADTLSNQRSISAHVQECLVMIFEIGVACSAELPRERMKIGDAEARLRSLKERVNKMGFS</sequence>
<dbReference type="Pfam" id="PF23598">
    <property type="entry name" value="LRR_14"/>
    <property type="match status" value="1"/>
</dbReference>
<comment type="subcellular location">
    <subcellularLocation>
        <location evidence="1">Cell membrane</location>
        <topology evidence="1">Single-pass membrane protein</topology>
    </subcellularLocation>
</comment>
<dbReference type="FunFam" id="3.30.200.20:FF:000432">
    <property type="entry name" value="LRR receptor-like serine/threonine-protein kinase EFR"/>
    <property type="match status" value="1"/>
</dbReference>
<evidence type="ECO:0000259" key="22">
    <source>
        <dbReference type="PROSITE" id="PS50011"/>
    </source>
</evidence>
<proteinExistence type="predicted"/>
<keyword evidence="4" id="KW-0723">Serine/threonine-protein kinase</keyword>
<keyword evidence="5" id="KW-0597">Phosphoprotein</keyword>
<dbReference type="InterPro" id="IPR055414">
    <property type="entry name" value="LRR_R13L4/SHOC2-like"/>
</dbReference>
<dbReference type="InterPro" id="IPR000719">
    <property type="entry name" value="Prot_kinase_dom"/>
</dbReference>
<keyword evidence="6" id="KW-0433">Leucine-rich repeat</keyword>
<reference evidence="23" key="1">
    <citation type="submission" date="2013-07" db="EMBL/GenBank/DDBJ databases">
        <title>The genome of Eucalyptus grandis.</title>
        <authorList>
            <person name="Schmutz J."/>
            <person name="Hayes R."/>
            <person name="Myburg A."/>
            <person name="Tuskan G."/>
            <person name="Grattapaglia D."/>
            <person name="Rokhsar D.S."/>
        </authorList>
    </citation>
    <scope>NUCLEOTIDE SEQUENCE</scope>
    <source>
        <tissue evidence="23">Leaf extractions</tissue>
    </source>
</reference>
<dbReference type="Pfam" id="PF00069">
    <property type="entry name" value="Pkinase"/>
    <property type="match status" value="1"/>
</dbReference>
<dbReference type="PROSITE" id="PS00108">
    <property type="entry name" value="PROTEIN_KINASE_ST"/>
    <property type="match status" value="1"/>
</dbReference>
<keyword evidence="10" id="KW-0677">Repeat</keyword>
<feature type="non-terminal residue" evidence="23">
    <location>
        <position position="1"/>
    </location>
</feature>
<dbReference type="InterPro" id="IPR008271">
    <property type="entry name" value="Ser/Thr_kinase_AS"/>
</dbReference>
<evidence type="ECO:0000256" key="1">
    <source>
        <dbReference type="ARBA" id="ARBA00004162"/>
    </source>
</evidence>
<evidence type="ECO:0000256" key="6">
    <source>
        <dbReference type="ARBA" id="ARBA00022614"/>
    </source>
</evidence>
<dbReference type="AlphaFoldDB" id="A0A059AG99"/>
<comment type="catalytic activity">
    <reaction evidence="18">
        <text>L-threonyl-[protein] + ATP = O-phospho-L-threonyl-[protein] + ADP + H(+)</text>
        <dbReference type="Rhea" id="RHEA:46608"/>
        <dbReference type="Rhea" id="RHEA-COMP:11060"/>
        <dbReference type="Rhea" id="RHEA-COMP:11605"/>
        <dbReference type="ChEBI" id="CHEBI:15378"/>
        <dbReference type="ChEBI" id="CHEBI:30013"/>
        <dbReference type="ChEBI" id="CHEBI:30616"/>
        <dbReference type="ChEBI" id="CHEBI:61977"/>
        <dbReference type="ChEBI" id="CHEBI:456216"/>
        <dbReference type="EC" id="2.7.11.1"/>
    </reaction>
</comment>
<evidence type="ECO:0000256" key="10">
    <source>
        <dbReference type="ARBA" id="ARBA00022737"/>
    </source>
</evidence>
<feature type="transmembrane region" description="Helical" evidence="21">
    <location>
        <begin position="519"/>
        <end position="544"/>
    </location>
</feature>
<dbReference type="PROSITE" id="PS00107">
    <property type="entry name" value="PROTEIN_KINASE_ATP"/>
    <property type="match status" value="1"/>
</dbReference>
<gene>
    <name evidence="23" type="ORF">EUGRSUZ_J01806</name>
</gene>
<evidence type="ECO:0000256" key="11">
    <source>
        <dbReference type="ARBA" id="ARBA00022741"/>
    </source>
</evidence>
<dbReference type="InterPro" id="IPR017441">
    <property type="entry name" value="Protein_kinase_ATP_BS"/>
</dbReference>
<evidence type="ECO:0000256" key="13">
    <source>
        <dbReference type="ARBA" id="ARBA00022840"/>
    </source>
</evidence>
<keyword evidence="13 20" id="KW-0067">ATP-binding</keyword>
<name>A0A059AG99_EUCGR</name>
<evidence type="ECO:0000256" key="5">
    <source>
        <dbReference type="ARBA" id="ARBA00022553"/>
    </source>
</evidence>
<dbReference type="SUPFAM" id="SSF52058">
    <property type="entry name" value="L domain-like"/>
    <property type="match status" value="2"/>
</dbReference>
<dbReference type="Pfam" id="PF13855">
    <property type="entry name" value="LRR_8"/>
    <property type="match status" value="1"/>
</dbReference>
<dbReference type="SMART" id="SM00369">
    <property type="entry name" value="LRR_TYP"/>
    <property type="match status" value="6"/>
</dbReference>
<dbReference type="GO" id="GO:0005524">
    <property type="term" value="F:ATP binding"/>
    <property type="evidence" value="ECO:0007669"/>
    <property type="project" value="UniProtKB-UniRule"/>
</dbReference>
<dbReference type="InterPro" id="IPR051809">
    <property type="entry name" value="Plant_receptor-like_S/T_kinase"/>
</dbReference>
<protein>
    <recommendedName>
        <fullName evidence="2">non-specific serine/threonine protein kinase</fullName>
        <ecNumber evidence="2">2.7.11.1</ecNumber>
    </recommendedName>
</protein>
<keyword evidence="3" id="KW-1003">Cell membrane</keyword>
<dbReference type="InterPro" id="IPR001611">
    <property type="entry name" value="Leu-rich_rpt"/>
</dbReference>
<keyword evidence="8 21" id="KW-0812">Transmembrane</keyword>
<evidence type="ECO:0000256" key="7">
    <source>
        <dbReference type="ARBA" id="ARBA00022679"/>
    </source>
</evidence>
<dbReference type="FunFam" id="3.80.10.10:FF:000095">
    <property type="entry name" value="LRR receptor-like serine/threonine-protein kinase GSO1"/>
    <property type="match status" value="1"/>
</dbReference>
<keyword evidence="7" id="KW-0808">Transferase</keyword>
<keyword evidence="15 21" id="KW-0472">Membrane</keyword>
<dbReference type="InterPro" id="IPR032675">
    <property type="entry name" value="LRR_dom_sf"/>
</dbReference>
<evidence type="ECO:0000256" key="2">
    <source>
        <dbReference type="ARBA" id="ARBA00012513"/>
    </source>
</evidence>
<dbReference type="GO" id="GO:0005886">
    <property type="term" value="C:plasma membrane"/>
    <property type="evidence" value="ECO:0007669"/>
    <property type="project" value="UniProtKB-SubCell"/>
</dbReference>
<dbReference type="SUPFAM" id="SSF56112">
    <property type="entry name" value="Protein kinase-like (PK-like)"/>
    <property type="match status" value="1"/>
</dbReference>
<dbReference type="OMA" id="RMTIENN"/>
<dbReference type="SMART" id="SM00220">
    <property type="entry name" value="S_TKc"/>
    <property type="match status" value="1"/>
</dbReference>
<keyword evidence="11 20" id="KW-0547">Nucleotide-binding</keyword>